<dbReference type="EMBL" id="KF986246">
    <property type="protein sequence ID" value="AHG24376.1"/>
    <property type="molecule type" value="Genomic_DNA"/>
</dbReference>
<dbReference type="RefSeq" id="YP_009006656.1">
    <property type="nucleotide sequence ID" value="NC_023572.1"/>
</dbReference>
<dbReference type="KEGG" id="vg:18503539"/>
<sequence>MKYGVRCQAHGVGVYPTLRERDAQAITHLFCVPHVELFRVLEAEDEESEV</sequence>
<organism evidence="1 2">
    <name type="scientific">Mycobacterium phage MichelleMyBell</name>
    <dbReference type="NCBI Taxonomy" id="1445726"/>
    <lineage>
        <taxon>Viruses</taxon>
        <taxon>Duplodnaviria</taxon>
        <taxon>Heunggongvirae</taxon>
        <taxon>Uroviricota</taxon>
        <taxon>Caudoviricetes</taxon>
        <taxon>Nclasvirinae</taxon>
        <taxon>Charlievirus</taxon>
        <taxon>Charlievirus michellemybell</taxon>
    </lineage>
</organism>
<evidence type="ECO:0000313" key="2">
    <source>
        <dbReference type="Proteomes" id="UP000019120"/>
    </source>
</evidence>
<dbReference type="GeneID" id="18503539"/>
<protein>
    <submittedName>
        <fullName evidence="1">Uncharacterized protein</fullName>
    </submittedName>
</protein>
<accession>W0LP61</accession>
<keyword evidence="2" id="KW-1185">Reference proteome</keyword>
<dbReference type="Proteomes" id="UP000019120">
    <property type="component" value="Segment"/>
</dbReference>
<proteinExistence type="predicted"/>
<reference evidence="1 2" key="1">
    <citation type="submission" date="2013-12" db="EMBL/GenBank/DDBJ databases">
        <authorList>
            <person name="Ahn M."/>
            <person name="Bryant J."/>
            <person name="Carlin L."/>
            <person name="Curry R.E."/>
            <person name="Curtis L."/>
            <person name="Dasilva T."/>
            <person name="Hackel J."/>
            <person name="Hulass C."/>
            <person name="Jeanty D."/>
            <person name="McComb C."/>
            <person name="Morgan Y."/>
            <person name="Schaller J."/>
            <person name="Teti M."/>
            <person name="Van Tongel V."/>
            <person name="Park P.J."/>
            <person name="Washington J.M."/>
            <person name="Bradley K.W."/>
            <person name="Clarke D.Q."/>
            <person name="Lewis M.F."/>
            <person name="Barker L.P."/>
            <person name="Bailey C."/>
            <person name="Asai D.J."/>
            <person name="Garber M.L."/>
            <person name="Bowman C.A."/>
            <person name="Russell D.A."/>
            <person name="Pope W.H."/>
            <person name="Jacobs-Sera D."/>
            <person name="Hendrix R.W."/>
            <person name="Hatfull G.F."/>
        </authorList>
    </citation>
    <scope>NUCLEOTIDE SEQUENCE [LARGE SCALE GENOMIC DNA]</scope>
</reference>
<gene>
    <name evidence="1" type="primary">55</name>
    <name evidence="1" type="ORF">PBI_MICHELLEMYBELL_55</name>
</gene>
<evidence type="ECO:0000313" key="1">
    <source>
        <dbReference type="EMBL" id="AHG24376.1"/>
    </source>
</evidence>
<name>W0LP61_9CAUD</name>